<comment type="caution">
    <text evidence="1">The sequence shown here is derived from an EMBL/GenBank/DDBJ whole genome shotgun (WGS) entry which is preliminary data.</text>
</comment>
<dbReference type="PANTHER" id="PTHR13223:SF2">
    <property type="entry name" value="ACIDIC FIBROBLAST GROWTH FACTOR INTRACELLULAR-BINDING PROTEIN"/>
    <property type="match status" value="1"/>
</dbReference>
<dbReference type="GO" id="GO:0005634">
    <property type="term" value="C:nucleus"/>
    <property type="evidence" value="ECO:0007669"/>
    <property type="project" value="TreeGrafter"/>
</dbReference>
<dbReference type="PANTHER" id="PTHR13223">
    <property type="entry name" value="ACIDIC FIBROBLAST GROWTH FACTOR INTRACELLULAR BINDING PROTEIN"/>
    <property type="match status" value="1"/>
</dbReference>
<name>A0A8J6E1F6_9EUKA</name>
<keyword evidence="2" id="KW-1185">Reference proteome</keyword>
<proteinExistence type="predicted"/>
<dbReference type="InterPro" id="IPR008614">
    <property type="entry name" value="FIBP"/>
</dbReference>
<accession>A0A8J6E1F6</accession>
<dbReference type="Pfam" id="PF05427">
    <property type="entry name" value="FIBP"/>
    <property type="match status" value="1"/>
</dbReference>
<sequence>MPRQEIQEETCLIVSDEPEIDDKVWMMWIRGFDVADAAQHLLTRDKYNHDEATDLHDLLPQLMKHIRIQYTLFDHFAEYLSTPSSLFVQTTFPFKQSSLPIYLETYFNIDEVIWWEMYGRKTSCLLRKDTAPDVADKCHTHLKSTVRQLSNLRSMHQLTRQEDPMPIVTRICQQYLLPTPHARMFLRLLVSMHHRIETSTVPQPEMMSSTVRTDMPFCPLDSATETLIQWCSPTSLHLSTSFTLEVQHILRKYSEDSLGHQLCGILGDAEDERHTMARVIARGLMAVAEEICSPDALQWIFDVIYNKLVMHAAKHGFTHAAVLAALHTLHAATARLEGKVWGLVLDGVTACAALYGEGTDEKGAEDGVTSG</sequence>
<gene>
    <name evidence="1" type="ORF">J8273_3549</name>
</gene>
<dbReference type="AlphaFoldDB" id="A0A8J6E1F6"/>
<evidence type="ECO:0000313" key="2">
    <source>
        <dbReference type="Proteomes" id="UP000717585"/>
    </source>
</evidence>
<reference evidence="1" key="1">
    <citation type="submission" date="2021-05" db="EMBL/GenBank/DDBJ databases">
        <title>A free-living protist that lacks canonical eukaryotic 1 DNA replication and segregation systems.</title>
        <authorList>
            <person name="Salas-Leiva D.E."/>
            <person name="Tromer E.C."/>
            <person name="Curtis B.A."/>
            <person name="Jerlstrom-Hultqvist J."/>
            <person name="Kolisko M."/>
            <person name="Yi Z."/>
            <person name="Salas-Leiva J.S."/>
            <person name="Gallot-Lavallee L."/>
            <person name="Kops G.J.P.L."/>
            <person name="Archibald J.M."/>
            <person name="Simpson A.G.B."/>
            <person name="Roger A.J."/>
        </authorList>
    </citation>
    <scope>NUCLEOTIDE SEQUENCE</scope>
    <source>
        <strain evidence="1">BICM</strain>
    </source>
</reference>
<protein>
    <submittedName>
        <fullName evidence="1">Acidic fibroblast growth factor binding</fullName>
    </submittedName>
</protein>
<dbReference type="Proteomes" id="UP000717585">
    <property type="component" value="Unassembled WGS sequence"/>
</dbReference>
<organism evidence="1 2">
    <name type="scientific">Carpediemonas membranifera</name>
    <dbReference type="NCBI Taxonomy" id="201153"/>
    <lineage>
        <taxon>Eukaryota</taxon>
        <taxon>Metamonada</taxon>
        <taxon>Carpediemonas-like organisms</taxon>
        <taxon>Carpediemonas</taxon>
    </lineage>
</organism>
<dbReference type="EMBL" id="JAHDYR010000025">
    <property type="protein sequence ID" value="KAG9393413.1"/>
    <property type="molecule type" value="Genomic_DNA"/>
</dbReference>
<evidence type="ECO:0000313" key="1">
    <source>
        <dbReference type="EMBL" id="KAG9393413.1"/>
    </source>
</evidence>